<dbReference type="Pfam" id="PF04230">
    <property type="entry name" value="PS_pyruv_trans"/>
    <property type="match status" value="1"/>
</dbReference>
<evidence type="ECO:0000259" key="1">
    <source>
        <dbReference type="Pfam" id="PF04230"/>
    </source>
</evidence>
<reference evidence="3" key="1">
    <citation type="submission" date="2018-11" db="EMBL/GenBank/DDBJ databases">
        <title>FDA dAtabase for Regulatory Grade micrObial Sequences (FDA-ARGOS): Supporting development and validation of Infectious Disease Dx tests.</title>
        <authorList>
            <person name="Goldberg B."/>
            <person name="Campos J."/>
            <person name="Tallon L."/>
            <person name="Sadzewicz L."/>
            <person name="Zhao X."/>
            <person name="Vavikolanu K."/>
            <person name="Mehta A."/>
            <person name="Aluvathingal J."/>
            <person name="Nadendla S."/>
            <person name="Geyer C."/>
            <person name="Nandy P."/>
            <person name="Yan Y."/>
            <person name="Sichtig H."/>
        </authorList>
    </citation>
    <scope>NUCLEOTIDE SEQUENCE [LARGE SCALE GENOMIC DNA]</scope>
    <source>
        <strain evidence="3">FDAARGOS_614</strain>
    </source>
</reference>
<keyword evidence="2" id="KW-0808">Transferase</keyword>
<gene>
    <name evidence="2" type="ORF">EHF44_15305</name>
</gene>
<organism evidence="2 3">
    <name type="scientific">Cupriavidus pauculus</name>
    <dbReference type="NCBI Taxonomy" id="82633"/>
    <lineage>
        <taxon>Bacteria</taxon>
        <taxon>Pseudomonadati</taxon>
        <taxon>Pseudomonadota</taxon>
        <taxon>Betaproteobacteria</taxon>
        <taxon>Burkholderiales</taxon>
        <taxon>Burkholderiaceae</taxon>
        <taxon>Cupriavidus</taxon>
    </lineage>
</organism>
<evidence type="ECO:0000313" key="3">
    <source>
        <dbReference type="Proteomes" id="UP000270411"/>
    </source>
</evidence>
<protein>
    <submittedName>
        <fullName evidence="2">Polysaccharide pyruvyl transferase family protein</fullName>
    </submittedName>
</protein>
<dbReference type="GO" id="GO:0016740">
    <property type="term" value="F:transferase activity"/>
    <property type="evidence" value="ECO:0007669"/>
    <property type="project" value="UniProtKB-KW"/>
</dbReference>
<feature type="domain" description="Polysaccharide pyruvyl transferase" evidence="1">
    <location>
        <begin position="17"/>
        <end position="322"/>
    </location>
</feature>
<dbReference type="EMBL" id="CP033969">
    <property type="protein sequence ID" value="AZG15393.1"/>
    <property type="molecule type" value="Genomic_DNA"/>
</dbReference>
<dbReference type="OrthoDB" id="3733126at2"/>
<dbReference type="PANTHER" id="PTHR36836:SF1">
    <property type="entry name" value="COLANIC ACID BIOSYNTHESIS PROTEIN WCAK"/>
    <property type="match status" value="1"/>
</dbReference>
<dbReference type="AlphaFoldDB" id="A0A3G8H4D6"/>
<proteinExistence type="predicted"/>
<dbReference type="Proteomes" id="UP000270411">
    <property type="component" value="Chromosome 1"/>
</dbReference>
<dbReference type="InterPro" id="IPR007345">
    <property type="entry name" value="Polysacch_pyruvyl_Trfase"/>
</dbReference>
<evidence type="ECO:0000313" key="2">
    <source>
        <dbReference type="EMBL" id="AZG15393.1"/>
    </source>
</evidence>
<accession>A0A3G8H4D6</accession>
<sequence>MARICRVALLHAYSRRNAGDGLLVDLSVRMIREALGQHCQITLVASDPASFGDMDHVLPAPVIARQGWHRVWACGLALVAIPTAETRRLARVLDSADVIVGVGGGYLRARNTWQALKLQAGHLVQLRAAVASGRPAIYLPQSIGPVVAGPGGASSSLGDGLARQLGTLARVYVRDHRSLAWLDGRANVRRAPDLAVLELGHRLGGAVASAEAAQSRQHPVRNVCMVLREAPAWHPDRREHYRLMLHRLIERLRGECRVSFAVQSAVRGNDDTAFYRALGLTPHGLLRDVLRNDRPDAVVSVRLHGALESVLAGVPAYHLSYERKGFGAYEDLGLTDWVSNAADFQASDVLDTVLAPAAVASFHAGLQARAATLRAQRQEIVATLRGTWPYGPASPMDVRC</sequence>
<dbReference type="PANTHER" id="PTHR36836">
    <property type="entry name" value="COLANIC ACID BIOSYNTHESIS PROTEIN WCAK"/>
    <property type="match status" value="1"/>
</dbReference>
<dbReference type="KEGG" id="cpau:EHF44_15305"/>
<name>A0A3G8H4D6_9BURK</name>